<accession>A0A6A6UHC5</accession>
<gene>
    <name evidence="1" type="ORF">BT63DRAFT_423139</name>
</gene>
<dbReference type="Proteomes" id="UP000799302">
    <property type="component" value="Unassembled WGS sequence"/>
</dbReference>
<evidence type="ECO:0000313" key="2">
    <source>
        <dbReference type="Proteomes" id="UP000799302"/>
    </source>
</evidence>
<reference evidence="1" key="1">
    <citation type="journal article" date="2020" name="Stud. Mycol.">
        <title>101 Dothideomycetes genomes: a test case for predicting lifestyles and emergence of pathogens.</title>
        <authorList>
            <person name="Haridas S."/>
            <person name="Albert R."/>
            <person name="Binder M."/>
            <person name="Bloem J."/>
            <person name="Labutti K."/>
            <person name="Salamov A."/>
            <person name="Andreopoulos B."/>
            <person name="Baker S."/>
            <person name="Barry K."/>
            <person name="Bills G."/>
            <person name="Bluhm B."/>
            <person name="Cannon C."/>
            <person name="Castanera R."/>
            <person name="Culley D."/>
            <person name="Daum C."/>
            <person name="Ezra D."/>
            <person name="Gonzalez J."/>
            <person name="Henrissat B."/>
            <person name="Kuo A."/>
            <person name="Liang C."/>
            <person name="Lipzen A."/>
            <person name="Lutzoni F."/>
            <person name="Magnuson J."/>
            <person name="Mondo S."/>
            <person name="Nolan M."/>
            <person name="Ohm R."/>
            <person name="Pangilinan J."/>
            <person name="Park H.-J."/>
            <person name="Ramirez L."/>
            <person name="Alfaro M."/>
            <person name="Sun H."/>
            <person name="Tritt A."/>
            <person name="Yoshinaga Y."/>
            <person name="Zwiers L.-H."/>
            <person name="Turgeon B."/>
            <person name="Goodwin S."/>
            <person name="Spatafora J."/>
            <person name="Crous P."/>
            <person name="Grigoriev I."/>
        </authorList>
    </citation>
    <scope>NUCLEOTIDE SEQUENCE</scope>
    <source>
        <strain evidence="1">CBS 115976</strain>
    </source>
</reference>
<keyword evidence="2" id="KW-1185">Reference proteome</keyword>
<sequence length="357" mass="41384">MATSEQTTSPHLTEIYPKELPTVAEHARLPGLYWDDLPMEIKIQILEESINNEGITATTHLEYWPEWPGRLTIITNKPLSNETILRHTSKEMSAILNRFILRKPLTDPVNGFANLRTVDKTPLHFRATFLTGLQTKTPNQYRFRLTWTQVPRPLDLSNNAVYESLTIDVRLQPAALHILRTEKKSKLFEKYHLDFFGPDDIEVHQNMDQPLSGKRVLIQMLRVCYVEVWYHMKFWNLDFEGHDHDNAPKFKHLILDFQGFQFPDIEGHGIAYENGWYSYQKVLNAPIRYLFEGIGDTMMNRGSPNRIQETLTVKFNTIQFTAKMNSLQNLGFNIWVKHTGKDSVNPMEPVTADSVAS</sequence>
<organism evidence="1 2">
    <name type="scientific">Microthyrium microscopicum</name>
    <dbReference type="NCBI Taxonomy" id="703497"/>
    <lineage>
        <taxon>Eukaryota</taxon>
        <taxon>Fungi</taxon>
        <taxon>Dikarya</taxon>
        <taxon>Ascomycota</taxon>
        <taxon>Pezizomycotina</taxon>
        <taxon>Dothideomycetes</taxon>
        <taxon>Dothideomycetes incertae sedis</taxon>
        <taxon>Microthyriales</taxon>
        <taxon>Microthyriaceae</taxon>
        <taxon>Microthyrium</taxon>
    </lineage>
</organism>
<dbReference type="EMBL" id="MU004233">
    <property type="protein sequence ID" value="KAF2670847.1"/>
    <property type="molecule type" value="Genomic_DNA"/>
</dbReference>
<protein>
    <submittedName>
        <fullName evidence="1">Uncharacterized protein</fullName>
    </submittedName>
</protein>
<name>A0A6A6UHC5_9PEZI</name>
<evidence type="ECO:0000313" key="1">
    <source>
        <dbReference type="EMBL" id="KAF2670847.1"/>
    </source>
</evidence>
<proteinExistence type="predicted"/>
<dbReference type="AlphaFoldDB" id="A0A6A6UHC5"/>